<gene>
    <name evidence="3" type="ORF">BJ998_000373</name>
</gene>
<dbReference type="NCBIfam" id="TIGR01643">
    <property type="entry name" value="YD_repeat_2x"/>
    <property type="match status" value="1"/>
</dbReference>
<evidence type="ECO:0000313" key="4">
    <source>
        <dbReference type="Proteomes" id="UP000585638"/>
    </source>
</evidence>
<keyword evidence="2" id="KW-0732">Signal</keyword>
<sequence length="1897" mass="202497">MRRRTRVVAGVLPVALVSTMLSLLTPTAAWAGEPSVPLPGTPSTPVSQQQMGSRPADQATSSELHGNQPASTGTVDGGGTDKASPLSPSASWDVSAQTGDFSWSYPLRVPPSAGQLDPKLAIGYTSSSVDGRTSATNNQASWIGDGWDLSVGFIERSYIPCAGDTTPVKVGDLCWRSDNAFASYGGGGGQLIRDDKTGAWRNKTDDGSRIERLTGTANGDNDGESWKITTVDGTQYLFGSRPESNSTWTVPVFGNDSGEPCHAAAFADSHCVQAWRWNLDKVIDRHGNVIEYDYDKETNSYGLNNQDAAASYTRGGVLKEALYGLREGSGAQATDRVVFTSADRCVPGSDCTPDKKDNWPDVAWDDKCDTATCKDKNSPTFWSTKRLSQVTTQVLAGSSYQDVESWTLDQQFPASGDGEKPALWLKSITHTGKAHGLTPITLPSVRFEGTKFPNRVDKVDGLGPLLRYRVTAVVSETGGVTTITYADPDCSPTTLPAKPETNTQRCYPAKWAKKDFSERTDYFNKYVVAQVAESDMIAANTEDVTSYSYLDGAAWAYDTSEFTKDADRNWNEFRGYGRVRITKGKADDPAGPQTMTEQRFYRGMDGDHLPTGARSVTVTDSEGGVRKDDAWLQGFEYESQAHNGTSEQIVSKSVMTPSVQGPTATRGNLKAYLVKTGTTVSYAALSAGGWRTTRTELGYDDLGQVVSTNDLGDVATAADDRCTRTTYARNTDKWLISYPSQTETVSVACTATAKYPDNAVSGTRNSYDGNAFGTAPSAGDVTKTEVLDSYPATGAVYITSGTAAFDAMGRKTATADALGRTTTTAYTPATGGPLTQTVVTNPLGQAITSSYDTVSGKQTKQVDENGRVTETAYDALGNKTEVWYPNRSRASQSGNVKFSYAYHNDAPSVVTTSTLGPNGNYTVSNELYDGLLRLRQTQSPATGGGRLITDTKYDSQGRTYKTTHPYFNDAPVDDKLWVASDVDVPQQTVTLYDGADREATDIVKGGADEIWRTVNSYDGDRVTVSPPTGSMASTAITDARGHTVELRQYHGNVPTGDYDVTTYTYGPNDKLLTTTDPAGNTWRRSYDLRGNQTRDDDVDKGTSTMTYDAANELLSSTDARGTSLFYDYDKLGRKLTERTGSATGTIQAQWTYDTAPFGKGQPATSTRYVNGKAYTSTVLGYNALDKAISTQITIPDSEGALAGTYTTSRKYNVDGTLSGYGYAAAGDLPAESLTLGYDDLAQLTTLSGGLDGATADYVTDTQYTRYGEVARTQLGDTGKRVWLSNYYDDHTRRLTRAIVDAEVPSPMQSDVHYSYDKSGNITSIADTPQGKPADVQCFTLDYQQRITEAWTPAGDCSAAPTAAGLTGPAPYWQSFTYDKIGNRLTETQHAAAGDTVSTGAFPAAGHSLTSVSTTGPGGPKTSKFVYDATGNTITRELPGTTQQLVWDGEGRLAKVTQGSDVTEFVYDADGSRLIRRDATGSTLFLDGQELQLTTAGAVTTTRYYQCGGSTVAVRDHTGLTWLASDHQGTAQISIDSNTLKVTQRRQTPFGEPRGGAVDFPGDKGFVGGTIDKSVGLTELGAREYDPTLGRFLSVDPQMDLTDPQQLQGYTYADNNPISKMDPSGKNWLSSAWNSVTSAVGTAAKAVGSAVASGASYVYNQVKNNKGLAAIGLGMLAICIPATWPAAIAMGLAVASTGLTVWDMKDLTEQKRAREKAGLSTTKQDLLFGVDAVGLALGGASAAHGSLGNNIHDDAAAIYPRDMGAGRKLAGVAEDHAALSGATNLAGMGTVAEGMVADSCIDPGPTAALPCAQKVPDPLDNNWCSSSGMCVCVDTETAERIRGQRVAGPPVRRPSYNLGPQRGPSRSTYGSAEANRTGIYQTTDGFFHRTDGHGLAFF</sequence>
<feature type="region of interest" description="Disordered" evidence="1">
    <location>
        <begin position="34"/>
        <end position="93"/>
    </location>
</feature>
<keyword evidence="4" id="KW-1185">Reference proteome</keyword>
<dbReference type="Proteomes" id="UP000585638">
    <property type="component" value="Unassembled WGS sequence"/>
</dbReference>
<accession>A0A7W9NDE6</accession>
<feature type="chain" id="PRO_5031378664" evidence="2">
    <location>
        <begin position="32"/>
        <end position="1897"/>
    </location>
</feature>
<reference evidence="3 4" key="1">
    <citation type="submission" date="2020-08" db="EMBL/GenBank/DDBJ databases">
        <title>Sequencing the genomes of 1000 actinobacteria strains.</title>
        <authorList>
            <person name="Klenk H.-P."/>
        </authorList>
    </citation>
    <scope>NUCLEOTIDE SEQUENCE [LARGE SCALE GENOMIC DNA]</scope>
    <source>
        <strain evidence="3 4">DSM 43851</strain>
    </source>
</reference>
<dbReference type="PANTHER" id="PTHR32305">
    <property type="match status" value="1"/>
</dbReference>
<dbReference type="InterPro" id="IPR022385">
    <property type="entry name" value="Rhs_assc_core"/>
</dbReference>
<feature type="region of interest" description="Disordered" evidence="1">
    <location>
        <begin position="1842"/>
        <end position="1874"/>
    </location>
</feature>
<dbReference type="NCBIfam" id="TIGR03696">
    <property type="entry name" value="Rhs_assc_core"/>
    <property type="match status" value="1"/>
</dbReference>
<dbReference type="RefSeq" id="WP_221337843.1">
    <property type="nucleotide sequence ID" value="NZ_JACHIR010000001.1"/>
</dbReference>
<proteinExistence type="predicted"/>
<dbReference type="EMBL" id="JACHIR010000001">
    <property type="protein sequence ID" value="MBB5889177.1"/>
    <property type="molecule type" value="Genomic_DNA"/>
</dbReference>
<organism evidence="3 4">
    <name type="scientific">Kutzneria kofuensis</name>
    <dbReference type="NCBI Taxonomy" id="103725"/>
    <lineage>
        <taxon>Bacteria</taxon>
        <taxon>Bacillati</taxon>
        <taxon>Actinomycetota</taxon>
        <taxon>Actinomycetes</taxon>
        <taxon>Pseudonocardiales</taxon>
        <taxon>Pseudonocardiaceae</taxon>
        <taxon>Kutzneria</taxon>
    </lineage>
</organism>
<dbReference type="PANTHER" id="PTHR32305:SF17">
    <property type="entry name" value="TRNA NUCLEASE WAPA"/>
    <property type="match status" value="1"/>
</dbReference>
<dbReference type="InterPro" id="IPR006530">
    <property type="entry name" value="YD"/>
</dbReference>
<evidence type="ECO:0000256" key="2">
    <source>
        <dbReference type="SAM" id="SignalP"/>
    </source>
</evidence>
<protein>
    <submittedName>
        <fullName evidence="3">RHS repeat-associated protein</fullName>
    </submittedName>
</protein>
<evidence type="ECO:0000313" key="3">
    <source>
        <dbReference type="EMBL" id="MBB5889177.1"/>
    </source>
</evidence>
<evidence type="ECO:0000256" key="1">
    <source>
        <dbReference type="SAM" id="MobiDB-lite"/>
    </source>
</evidence>
<name>A0A7W9NDE6_9PSEU</name>
<comment type="caution">
    <text evidence="3">The sequence shown here is derived from an EMBL/GenBank/DDBJ whole genome shotgun (WGS) entry which is preliminary data.</text>
</comment>
<dbReference type="Gene3D" id="2.180.10.10">
    <property type="entry name" value="RHS repeat-associated core"/>
    <property type="match status" value="2"/>
</dbReference>
<feature type="compositionally biased region" description="Polar residues" evidence="1">
    <location>
        <begin position="43"/>
        <end position="74"/>
    </location>
</feature>
<feature type="signal peptide" evidence="2">
    <location>
        <begin position="1"/>
        <end position="31"/>
    </location>
</feature>
<dbReference type="InterPro" id="IPR050708">
    <property type="entry name" value="T6SS_VgrG/RHS"/>
</dbReference>